<dbReference type="Proteomes" id="UP000410492">
    <property type="component" value="Unassembled WGS sequence"/>
</dbReference>
<reference evidence="1 2" key="1">
    <citation type="submission" date="2019-01" db="EMBL/GenBank/DDBJ databases">
        <authorList>
            <person name="Sayadi A."/>
        </authorList>
    </citation>
    <scope>NUCLEOTIDE SEQUENCE [LARGE SCALE GENOMIC DNA]</scope>
</reference>
<dbReference type="EMBL" id="CAACVG010005562">
    <property type="protein sequence ID" value="VEN39441.1"/>
    <property type="molecule type" value="Genomic_DNA"/>
</dbReference>
<name>A0A653BVY6_CALMS</name>
<gene>
    <name evidence="1" type="ORF">CALMAC_LOCUS3972</name>
</gene>
<dbReference type="AlphaFoldDB" id="A0A653BVY6"/>
<feature type="non-terminal residue" evidence="1">
    <location>
        <position position="1"/>
    </location>
</feature>
<keyword evidence="2" id="KW-1185">Reference proteome</keyword>
<organism evidence="1 2">
    <name type="scientific">Callosobruchus maculatus</name>
    <name type="common">Southern cowpea weevil</name>
    <name type="synonym">Pulse bruchid</name>
    <dbReference type="NCBI Taxonomy" id="64391"/>
    <lineage>
        <taxon>Eukaryota</taxon>
        <taxon>Metazoa</taxon>
        <taxon>Ecdysozoa</taxon>
        <taxon>Arthropoda</taxon>
        <taxon>Hexapoda</taxon>
        <taxon>Insecta</taxon>
        <taxon>Pterygota</taxon>
        <taxon>Neoptera</taxon>
        <taxon>Endopterygota</taxon>
        <taxon>Coleoptera</taxon>
        <taxon>Polyphaga</taxon>
        <taxon>Cucujiformia</taxon>
        <taxon>Chrysomeloidea</taxon>
        <taxon>Chrysomelidae</taxon>
        <taxon>Bruchinae</taxon>
        <taxon>Bruchini</taxon>
        <taxon>Callosobruchus</taxon>
    </lineage>
</organism>
<evidence type="ECO:0000313" key="2">
    <source>
        <dbReference type="Proteomes" id="UP000410492"/>
    </source>
</evidence>
<sequence length="61" mass="7160">TRQTNLSIYFIRFHHISWTIQISIALSTRYLFRLLAVSKPTICGLCQIISGEQTIFCWIKK</sequence>
<proteinExistence type="predicted"/>
<evidence type="ECO:0000313" key="1">
    <source>
        <dbReference type="EMBL" id="VEN39441.1"/>
    </source>
</evidence>
<protein>
    <submittedName>
        <fullName evidence="1">Uncharacterized protein</fullName>
    </submittedName>
</protein>
<accession>A0A653BVY6</accession>